<dbReference type="PANTHER" id="PTHR14269:SF62">
    <property type="entry name" value="CDP-DIACYLGLYCEROL--GLYCEROL-3-PHOSPHATE 3-PHOSPHATIDYLTRANSFERASE 1, CHLOROPLASTIC"/>
    <property type="match status" value="1"/>
</dbReference>
<evidence type="ECO:0000256" key="8">
    <source>
        <dbReference type="ARBA" id="ARBA00023136"/>
    </source>
</evidence>
<sequence>MNYALTLTLLRVLFVPVVILLMYLRVPAWLPALVFALLALTDWLDGWLARKFAQVTELGKFLDPLADKILVLSVLVALAVQLRVEVFSVLVLIAREFAVMGLRCAVLEKGGAVVAASKLAKWKTAAQMAALFLLLANLPLAQEIYYVSFVLAVVSGYAYFRDNRSYLK</sequence>
<dbReference type="InterPro" id="IPR004570">
    <property type="entry name" value="Phosphatidylglycerol_P_synth"/>
</dbReference>
<dbReference type="Pfam" id="PF01066">
    <property type="entry name" value="CDP-OH_P_transf"/>
    <property type="match status" value="1"/>
</dbReference>
<dbReference type="GO" id="GO:0016020">
    <property type="term" value="C:membrane"/>
    <property type="evidence" value="ECO:0007669"/>
    <property type="project" value="UniProtKB-SubCell"/>
</dbReference>
<evidence type="ECO:0000256" key="12">
    <source>
        <dbReference type="RuleBase" id="RU003750"/>
    </source>
</evidence>
<evidence type="ECO:0000256" key="5">
    <source>
        <dbReference type="ARBA" id="ARBA00022692"/>
    </source>
</evidence>
<evidence type="ECO:0000256" key="11">
    <source>
        <dbReference type="NCBIfam" id="TIGR00560"/>
    </source>
</evidence>
<evidence type="ECO:0000256" key="9">
    <source>
        <dbReference type="ARBA" id="ARBA00023209"/>
    </source>
</evidence>
<keyword evidence="15" id="KW-1185">Reference proteome</keyword>
<feature type="transmembrane region" description="Helical" evidence="13">
    <location>
        <begin position="69"/>
        <end position="93"/>
    </location>
</feature>
<evidence type="ECO:0000256" key="13">
    <source>
        <dbReference type="SAM" id="Phobius"/>
    </source>
</evidence>
<keyword evidence="4 12" id="KW-0808">Transferase</keyword>
<dbReference type="InterPro" id="IPR050324">
    <property type="entry name" value="CDP-alcohol_PTase-I"/>
</dbReference>
<dbReference type="InterPro" id="IPR048254">
    <property type="entry name" value="CDP_ALCOHOL_P_TRANSF_CS"/>
</dbReference>
<dbReference type="EMBL" id="BGZN01000021">
    <property type="protein sequence ID" value="GBR73826.1"/>
    <property type="molecule type" value="Genomic_DNA"/>
</dbReference>
<dbReference type="EC" id="2.7.8.5" evidence="11"/>
<keyword evidence="10" id="KW-1208">Phospholipid metabolism</keyword>
<name>A0A388TAU7_TERA1</name>
<protein>
    <recommendedName>
        <fullName evidence="11">CDP-diacylglycerol--glycerol-3-phosphate 3-phosphatidyltransferase</fullName>
        <ecNumber evidence="11">2.7.8.5</ecNumber>
    </recommendedName>
</protein>
<evidence type="ECO:0000256" key="2">
    <source>
        <dbReference type="ARBA" id="ARBA00010441"/>
    </source>
</evidence>
<dbReference type="GO" id="GO:0046474">
    <property type="term" value="P:glycerophospholipid biosynthetic process"/>
    <property type="evidence" value="ECO:0007669"/>
    <property type="project" value="TreeGrafter"/>
</dbReference>
<comment type="subcellular location">
    <subcellularLocation>
        <location evidence="1">Membrane</location>
        <topology evidence="1">Multi-pass membrane protein</topology>
    </subcellularLocation>
</comment>
<comment type="similarity">
    <text evidence="2 12">Belongs to the CDP-alcohol phosphatidyltransferase class-I family.</text>
</comment>
<dbReference type="NCBIfam" id="TIGR00560">
    <property type="entry name" value="pgsA"/>
    <property type="match status" value="1"/>
</dbReference>
<organism evidence="14 15">
    <name type="scientific">Termititenax aidoneus</name>
    <dbReference type="NCBI Taxonomy" id="2218524"/>
    <lineage>
        <taxon>Bacteria</taxon>
        <taxon>Bacillati</taxon>
        <taxon>Candidatus Margulisiibacteriota</taxon>
        <taxon>Candidatus Termititenacia</taxon>
        <taxon>Candidatus Termititenacales</taxon>
        <taxon>Candidatus Termititenacaceae</taxon>
        <taxon>Candidatus Termititenax</taxon>
    </lineage>
</organism>
<keyword evidence="5 13" id="KW-0812">Transmembrane</keyword>
<dbReference type="PANTHER" id="PTHR14269">
    <property type="entry name" value="CDP-DIACYLGLYCEROL--GLYCEROL-3-PHOSPHATE 3-PHOSPHATIDYLTRANSFERASE-RELATED"/>
    <property type="match status" value="1"/>
</dbReference>
<feature type="transmembrane region" description="Helical" evidence="13">
    <location>
        <begin position="7"/>
        <end position="24"/>
    </location>
</feature>
<keyword evidence="8 13" id="KW-0472">Membrane</keyword>
<dbReference type="PIRSF" id="PIRSF000847">
    <property type="entry name" value="Phos_ph_gly_syn"/>
    <property type="match status" value="1"/>
</dbReference>
<comment type="caution">
    <text evidence="14">The sequence shown here is derived from an EMBL/GenBank/DDBJ whole genome shotgun (WGS) entry which is preliminary data.</text>
</comment>
<proteinExistence type="inferred from homology"/>
<keyword evidence="3" id="KW-0444">Lipid biosynthesis</keyword>
<evidence type="ECO:0000256" key="7">
    <source>
        <dbReference type="ARBA" id="ARBA00023098"/>
    </source>
</evidence>
<reference evidence="14 15" key="1">
    <citation type="journal article" date="2019" name="ISME J.">
        <title>Genome analyses of uncultured TG2/ZB3 bacteria in 'Margulisbacteria' specifically attached to ectosymbiotic spirochetes of protists in the termite gut.</title>
        <authorList>
            <person name="Utami Y.D."/>
            <person name="Kuwahara H."/>
            <person name="Igai K."/>
            <person name="Murakami T."/>
            <person name="Sugaya K."/>
            <person name="Morikawa T."/>
            <person name="Nagura Y."/>
            <person name="Yuki M."/>
            <person name="Deevong P."/>
            <person name="Inoue T."/>
            <person name="Kihara K."/>
            <person name="Lo N."/>
            <person name="Yamada A."/>
            <person name="Ohkuma M."/>
            <person name="Hongoh Y."/>
        </authorList>
    </citation>
    <scope>NUCLEOTIDE SEQUENCE [LARGE SCALE GENOMIC DNA]</scope>
    <source>
        <strain evidence="14">NkOx7-01</strain>
    </source>
</reference>
<dbReference type="Proteomes" id="UP000269352">
    <property type="component" value="Unassembled WGS sequence"/>
</dbReference>
<evidence type="ECO:0000313" key="15">
    <source>
        <dbReference type="Proteomes" id="UP000269352"/>
    </source>
</evidence>
<dbReference type="AlphaFoldDB" id="A0A388TAU7"/>
<evidence type="ECO:0000256" key="6">
    <source>
        <dbReference type="ARBA" id="ARBA00022989"/>
    </source>
</evidence>
<gene>
    <name evidence="14" type="primary">pgsA</name>
    <name evidence="14" type="ORF">NO1_1109</name>
</gene>
<evidence type="ECO:0000256" key="3">
    <source>
        <dbReference type="ARBA" id="ARBA00022516"/>
    </source>
</evidence>
<accession>A0A388TAU7</accession>
<evidence type="ECO:0000256" key="10">
    <source>
        <dbReference type="ARBA" id="ARBA00023264"/>
    </source>
</evidence>
<evidence type="ECO:0000256" key="1">
    <source>
        <dbReference type="ARBA" id="ARBA00004141"/>
    </source>
</evidence>
<evidence type="ECO:0000256" key="4">
    <source>
        <dbReference type="ARBA" id="ARBA00022679"/>
    </source>
</evidence>
<keyword evidence="6 13" id="KW-1133">Transmembrane helix</keyword>
<dbReference type="PROSITE" id="PS00379">
    <property type="entry name" value="CDP_ALCOHOL_P_TRANSF"/>
    <property type="match status" value="1"/>
</dbReference>
<dbReference type="InterPro" id="IPR043130">
    <property type="entry name" value="CDP-OH_PTrfase_TM_dom"/>
</dbReference>
<dbReference type="GO" id="GO:0008444">
    <property type="term" value="F:CDP-diacylglycerol-glycerol-3-phosphate 3-phosphatidyltransferase activity"/>
    <property type="evidence" value="ECO:0007669"/>
    <property type="project" value="UniProtKB-UniRule"/>
</dbReference>
<keyword evidence="7" id="KW-0443">Lipid metabolism</keyword>
<keyword evidence="9" id="KW-0594">Phospholipid biosynthesis</keyword>
<dbReference type="InterPro" id="IPR000462">
    <property type="entry name" value="CDP-OH_P_trans"/>
</dbReference>
<dbReference type="Gene3D" id="1.20.120.1760">
    <property type="match status" value="1"/>
</dbReference>
<evidence type="ECO:0000313" key="14">
    <source>
        <dbReference type="EMBL" id="GBR73826.1"/>
    </source>
</evidence>